<dbReference type="InterPro" id="IPR001296">
    <property type="entry name" value="Glyco_trans_1"/>
</dbReference>
<organism evidence="3 4">
    <name type="scientific">Methylocystis parvus</name>
    <dbReference type="NCBI Taxonomy" id="134"/>
    <lineage>
        <taxon>Bacteria</taxon>
        <taxon>Pseudomonadati</taxon>
        <taxon>Pseudomonadota</taxon>
        <taxon>Alphaproteobacteria</taxon>
        <taxon>Hyphomicrobiales</taxon>
        <taxon>Methylocystaceae</taxon>
        <taxon>Methylocystis</taxon>
    </lineage>
</organism>
<feature type="domain" description="Glycosyltransferase subfamily 4-like N-terminal" evidence="2">
    <location>
        <begin position="2"/>
        <end position="163"/>
    </location>
</feature>
<evidence type="ECO:0000313" key="4">
    <source>
        <dbReference type="Proteomes" id="UP000422569"/>
    </source>
</evidence>
<dbReference type="Gene3D" id="3.40.50.2000">
    <property type="entry name" value="Glycogen Phosphorylase B"/>
    <property type="match status" value="2"/>
</dbReference>
<keyword evidence="4" id="KW-1185">Reference proteome</keyword>
<dbReference type="Pfam" id="PF00534">
    <property type="entry name" value="Glycos_transf_1"/>
    <property type="match status" value="1"/>
</dbReference>
<evidence type="ECO:0000313" key="3">
    <source>
        <dbReference type="EMBL" id="QGM99787.1"/>
    </source>
</evidence>
<keyword evidence="3" id="KW-0808">Transferase</keyword>
<dbReference type="EMBL" id="CP044331">
    <property type="protein sequence ID" value="QGM99787.1"/>
    <property type="molecule type" value="Genomic_DNA"/>
</dbReference>
<dbReference type="Proteomes" id="UP000422569">
    <property type="component" value="Chromosome"/>
</dbReference>
<dbReference type="InterPro" id="IPR028098">
    <property type="entry name" value="Glyco_trans_4-like_N"/>
</dbReference>
<proteinExistence type="predicted"/>
<feature type="domain" description="Glycosyl transferase family 1" evidence="1">
    <location>
        <begin position="173"/>
        <end position="321"/>
    </location>
</feature>
<dbReference type="Pfam" id="PF13439">
    <property type="entry name" value="Glyco_transf_4"/>
    <property type="match status" value="1"/>
</dbReference>
<protein>
    <submittedName>
        <fullName evidence="3">Glycosyltransferase family 4 protein</fullName>
    </submittedName>
</protein>
<dbReference type="SUPFAM" id="SSF53756">
    <property type="entry name" value="UDP-Glycosyltransferase/glycogen phosphorylase"/>
    <property type="match status" value="1"/>
</dbReference>
<gene>
    <name evidence="3" type="ORF">F7D14_18480</name>
</gene>
<dbReference type="AlphaFoldDB" id="A0A6B8M465"/>
<accession>A0A6B8M465</accession>
<evidence type="ECO:0000259" key="2">
    <source>
        <dbReference type="Pfam" id="PF13439"/>
    </source>
</evidence>
<sequence>MDLTREQIARGHKVGIIADSLAGGEMAEAQFAALTPHLALGLERLPIHRLPHPSDFSALISVSRRIAALRPDVVHGHGSKGGVYARMTGLFAGRRGPVRIYTPHGGSLNYEPGSLSHRVFMMMEALLAARTDALLFESAYIAGRFEAFVGKPKGLARIIPNGISEGEFAPVAPRPDAADLLYVGEFRDAKGIDTLIDAVSLLKQRGVSPSVQLIGDGADRDQLEARAALAGVAAQMNFGTPLRARDAFALGKAMIVPSRFESLPYIVLEAASAQIPLVATNVGGMAEIFGPYADRLIEPDDPVILADALERLLAEPQEKRAHDAQTLADHVASRFSVSKMAGDVIDGYRAALMARAATS</sequence>
<evidence type="ECO:0000259" key="1">
    <source>
        <dbReference type="Pfam" id="PF00534"/>
    </source>
</evidence>
<dbReference type="PANTHER" id="PTHR12526">
    <property type="entry name" value="GLYCOSYLTRANSFERASE"/>
    <property type="match status" value="1"/>
</dbReference>
<dbReference type="KEGG" id="mpar:F7D14_18480"/>
<reference evidence="3 4" key="1">
    <citation type="submission" date="2019-09" db="EMBL/GenBank/DDBJ databases">
        <title>Isolation and complete genome sequencing of Methylocystis species.</title>
        <authorList>
            <person name="Rumah B.L."/>
            <person name="Stead C.E."/>
            <person name="Stevens B.C."/>
            <person name="Minton N.P."/>
            <person name="Grosse-Honebrink A."/>
            <person name="Zhang Y."/>
        </authorList>
    </citation>
    <scope>NUCLEOTIDE SEQUENCE [LARGE SCALE GENOMIC DNA]</scope>
    <source>
        <strain evidence="3 4">BRCS2</strain>
    </source>
</reference>
<name>A0A6B8M465_9HYPH</name>
<dbReference type="GO" id="GO:0016757">
    <property type="term" value="F:glycosyltransferase activity"/>
    <property type="evidence" value="ECO:0007669"/>
    <property type="project" value="InterPro"/>
</dbReference>